<dbReference type="Proteomes" id="UP000282002">
    <property type="component" value="Plasmid unnamed3"/>
</dbReference>
<dbReference type="OrthoDB" id="7064950at2"/>
<reference evidence="2 3" key="1">
    <citation type="submission" date="2018-12" db="EMBL/GenBank/DDBJ databases">
        <title>Complete genome sequencing of Tabrizicola sp. K13M18.</title>
        <authorList>
            <person name="Bae J.-W."/>
        </authorList>
    </citation>
    <scope>NUCLEOTIDE SEQUENCE [LARGE SCALE GENOMIC DNA]</scope>
    <source>
        <strain evidence="2 3">K13M18</strain>
        <plasmid evidence="2 3">unnamed3</plasmid>
    </source>
</reference>
<evidence type="ECO:0000313" key="2">
    <source>
        <dbReference type="EMBL" id="AZL61459.1"/>
    </source>
</evidence>
<dbReference type="AlphaFoldDB" id="A0A3S8UCX8"/>
<dbReference type="RefSeq" id="WP_125327934.1">
    <property type="nucleotide sequence ID" value="NZ_CP034331.1"/>
</dbReference>
<sequence>MADQDDRIPITPPAQYQGRDLTRTIAESMAEIVPGGGIVTGLLREVIPSKTDQSREDWESAITERSNQHGERLDRHEDMLAPSETITGLPAQLLVRLAQECPDGLSMQDYDLDALSALFPDEDRQSIKDAVSDLKALGLLKSWDFIGGWRIALAEDAYEQVDPHVMGWDTNADAVEIARLMLAEDTGHAPELHEKTGWSKRRFNPAFRLLLPLFPEGRIRQVIQPDYPSLGVVLADDDRAKLRRLITKAGAAG</sequence>
<evidence type="ECO:0000256" key="1">
    <source>
        <dbReference type="SAM" id="MobiDB-lite"/>
    </source>
</evidence>
<keyword evidence="3" id="KW-1185">Reference proteome</keyword>
<dbReference type="KEGG" id="taw:EI545_21125"/>
<accession>A0A3S8UCX8</accession>
<proteinExistence type="predicted"/>
<evidence type="ECO:0000313" key="3">
    <source>
        <dbReference type="Proteomes" id="UP000282002"/>
    </source>
</evidence>
<keyword evidence="2" id="KW-0614">Plasmid</keyword>
<dbReference type="GeneID" id="39686238"/>
<gene>
    <name evidence="2" type="ORF">EI545_21125</name>
</gene>
<dbReference type="EMBL" id="CP034331">
    <property type="protein sequence ID" value="AZL61459.1"/>
    <property type="molecule type" value="Genomic_DNA"/>
</dbReference>
<protein>
    <submittedName>
        <fullName evidence="2">Uncharacterized protein</fullName>
    </submittedName>
</protein>
<geneLocation type="plasmid" evidence="2">
    <name>unnamed3</name>
</geneLocation>
<organism evidence="2 3">
    <name type="scientific">Tabrizicola piscis</name>
    <dbReference type="NCBI Taxonomy" id="2494374"/>
    <lineage>
        <taxon>Bacteria</taxon>
        <taxon>Pseudomonadati</taxon>
        <taxon>Pseudomonadota</taxon>
        <taxon>Alphaproteobacteria</taxon>
        <taxon>Rhodobacterales</taxon>
        <taxon>Paracoccaceae</taxon>
        <taxon>Tabrizicola</taxon>
    </lineage>
</organism>
<feature type="region of interest" description="Disordered" evidence="1">
    <location>
        <begin position="50"/>
        <end position="72"/>
    </location>
</feature>
<name>A0A3S8UCX8_9RHOB</name>